<proteinExistence type="predicted"/>
<dbReference type="InParanoid" id="A0A6L2QB54"/>
<dbReference type="Proteomes" id="UP000502823">
    <property type="component" value="Unassembled WGS sequence"/>
</dbReference>
<accession>A0A6L2QB54</accession>
<evidence type="ECO:0000313" key="4">
    <source>
        <dbReference type="Proteomes" id="UP000502823"/>
    </source>
</evidence>
<feature type="region of interest" description="Disordered" evidence="1">
    <location>
        <begin position="429"/>
        <end position="491"/>
    </location>
</feature>
<keyword evidence="4" id="KW-1185">Reference proteome</keyword>
<dbReference type="OrthoDB" id="6369020at2759"/>
<dbReference type="EMBL" id="BLKM01001624">
    <property type="protein sequence ID" value="GFG40258.1"/>
    <property type="molecule type" value="Genomic_DNA"/>
</dbReference>
<organism evidence="3 4">
    <name type="scientific">Coptotermes formosanus</name>
    <name type="common">Formosan subterranean termite</name>
    <dbReference type="NCBI Taxonomy" id="36987"/>
    <lineage>
        <taxon>Eukaryota</taxon>
        <taxon>Metazoa</taxon>
        <taxon>Ecdysozoa</taxon>
        <taxon>Arthropoda</taxon>
        <taxon>Hexapoda</taxon>
        <taxon>Insecta</taxon>
        <taxon>Pterygota</taxon>
        <taxon>Neoptera</taxon>
        <taxon>Polyneoptera</taxon>
        <taxon>Dictyoptera</taxon>
        <taxon>Blattodea</taxon>
        <taxon>Blattoidea</taxon>
        <taxon>Termitoidae</taxon>
        <taxon>Rhinotermitidae</taxon>
        <taxon>Coptotermes</taxon>
    </lineage>
</organism>
<comment type="caution">
    <text evidence="3">The sequence shown here is derived from an EMBL/GenBank/DDBJ whole genome shotgun (WGS) entry which is preliminary data.</text>
</comment>
<protein>
    <submittedName>
        <fullName evidence="3">Uncharacterized protein</fullName>
    </submittedName>
</protein>
<gene>
    <name evidence="3" type="ORF">Cfor_10080</name>
</gene>
<evidence type="ECO:0000256" key="1">
    <source>
        <dbReference type="SAM" id="MobiDB-lite"/>
    </source>
</evidence>
<sequence>MFAPWLLPRVWSLPALVLWAGLAEECLLPVLLSLCDRNFTAWVASIYTCRERSAADLARQHQGLDGKFRVFSTQTQHQPEVQSSTQLHSQQNHQHLQQEPVKFPITNGSLFTSVDGRLPIIHNYRRGKGMRTSGSVPPHCITAGLPAAQMRRNELLQTLINLNSAATENQHSDLFKQQTSTTDGTIKLSQNFTNKTYDLQGYLPAGMDAVEKKVANQVTQTSRQQNEKGTLLTDFRIGNLKSEQQSSDCEDYLNSDDLNEYNVDDDDEEPIYATLSSHSCCSATTAANDDFEFFQHEEKMSETVDDTEKGIVLHNDEELCGHGPQSEERNSDQSFLYRYQREILGNADHVPQAYQCADWTVDQNNEVLKLVLPLIQSYQNQNSNTEFSYQSNEHYNGKNLSHCQTITQNKGEVMKTVMQNDSENYRCNALMKGTSGRPTSNTNPETKRKDSNCNCQQSQPKANRKNRHMSTDNQEEAVSHASSSKNHNLKLSHVASVTRKKRVQKQNILAGSVSLNNLDELLLEEEENDLVVQRRSRQTRHNEMRNGPQNYPSSSDEREVVFELPVKSESVLSLYRLDLDGENSAGRHKIIDTSCKEANTKRFHKQVPGNRRISGQPLTRRSGQQTPPRRRPHRQKQLPVPVLSVESLTTALNCAGVSYLDNGDLCRHGSVPDLKRVFVSDYI</sequence>
<feature type="region of interest" description="Disordered" evidence="1">
    <location>
        <begin position="606"/>
        <end position="638"/>
    </location>
</feature>
<reference evidence="4" key="1">
    <citation type="submission" date="2020-01" db="EMBL/GenBank/DDBJ databases">
        <title>Draft genome sequence of the Termite Coptotermes fromosanus.</title>
        <authorList>
            <person name="Itakura S."/>
            <person name="Yosikawa Y."/>
            <person name="Umezawa K."/>
        </authorList>
    </citation>
    <scope>NUCLEOTIDE SEQUENCE [LARGE SCALE GENOMIC DNA]</scope>
</reference>
<feature type="compositionally biased region" description="Polar residues" evidence="1">
    <location>
        <begin position="452"/>
        <end position="461"/>
    </location>
</feature>
<evidence type="ECO:0000313" key="3">
    <source>
        <dbReference type="EMBL" id="GFG40258.1"/>
    </source>
</evidence>
<keyword evidence="2" id="KW-0732">Signal</keyword>
<dbReference type="AlphaFoldDB" id="A0A6L2QB54"/>
<feature type="chain" id="PRO_5026710155" evidence="2">
    <location>
        <begin position="24"/>
        <end position="683"/>
    </location>
</feature>
<feature type="signal peptide" evidence="2">
    <location>
        <begin position="1"/>
        <end position="23"/>
    </location>
</feature>
<evidence type="ECO:0000256" key="2">
    <source>
        <dbReference type="SAM" id="SignalP"/>
    </source>
</evidence>
<name>A0A6L2QB54_COPFO</name>
<feature type="region of interest" description="Disordered" evidence="1">
    <location>
        <begin position="535"/>
        <end position="557"/>
    </location>
</feature>